<dbReference type="EMBL" id="OZ034822">
    <property type="protein sequence ID" value="CAL1412937.1"/>
    <property type="molecule type" value="Genomic_DNA"/>
</dbReference>
<evidence type="ECO:0000256" key="1">
    <source>
        <dbReference type="SAM" id="MobiDB-lite"/>
    </source>
</evidence>
<evidence type="ECO:0000313" key="2">
    <source>
        <dbReference type="EMBL" id="CAL1412937.1"/>
    </source>
</evidence>
<dbReference type="AlphaFoldDB" id="A0AAV2GR37"/>
<accession>A0AAV2GR37</accession>
<feature type="region of interest" description="Disordered" evidence="1">
    <location>
        <begin position="64"/>
        <end position="125"/>
    </location>
</feature>
<reference evidence="2 3" key="1">
    <citation type="submission" date="2024-04" db="EMBL/GenBank/DDBJ databases">
        <authorList>
            <person name="Fracassetti M."/>
        </authorList>
    </citation>
    <scope>NUCLEOTIDE SEQUENCE [LARGE SCALE GENOMIC DNA]</scope>
</reference>
<gene>
    <name evidence="2" type="ORF">LTRI10_LOCUS52195</name>
</gene>
<name>A0AAV2GR37_9ROSI</name>
<feature type="compositionally biased region" description="Polar residues" evidence="1">
    <location>
        <begin position="106"/>
        <end position="121"/>
    </location>
</feature>
<keyword evidence="3" id="KW-1185">Reference proteome</keyword>
<protein>
    <submittedName>
        <fullName evidence="2">Uncharacterized protein</fullName>
    </submittedName>
</protein>
<sequence length="142" mass="15168">MDARMVENSEIAPVYGGTVEAVEDVGQEKEELVEELTIHVLTDNRLVADSTVVVLHIEPAKIQAPTSIGTSLPPPPPPSFAQVVTGSSPTGGSPSTTKQVAESDESPVSGNLQLQQAQRGISNEKENIKLQIKEIRFGLTLR</sequence>
<dbReference type="Proteomes" id="UP001497516">
    <property type="component" value="Chromosome 9"/>
</dbReference>
<organism evidence="2 3">
    <name type="scientific">Linum trigynum</name>
    <dbReference type="NCBI Taxonomy" id="586398"/>
    <lineage>
        <taxon>Eukaryota</taxon>
        <taxon>Viridiplantae</taxon>
        <taxon>Streptophyta</taxon>
        <taxon>Embryophyta</taxon>
        <taxon>Tracheophyta</taxon>
        <taxon>Spermatophyta</taxon>
        <taxon>Magnoliopsida</taxon>
        <taxon>eudicotyledons</taxon>
        <taxon>Gunneridae</taxon>
        <taxon>Pentapetalae</taxon>
        <taxon>rosids</taxon>
        <taxon>fabids</taxon>
        <taxon>Malpighiales</taxon>
        <taxon>Linaceae</taxon>
        <taxon>Linum</taxon>
    </lineage>
</organism>
<evidence type="ECO:0000313" key="3">
    <source>
        <dbReference type="Proteomes" id="UP001497516"/>
    </source>
</evidence>
<proteinExistence type="predicted"/>
<feature type="compositionally biased region" description="Low complexity" evidence="1">
    <location>
        <begin position="85"/>
        <end position="97"/>
    </location>
</feature>